<proteinExistence type="inferred from homology"/>
<dbReference type="PANTHER" id="PTHR43570:SF16">
    <property type="entry name" value="ALDEHYDE DEHYDROGENASE TYPE III, ISOFORM Q"/>
    <property type="match status" value="1"/>
</dbReference>
<name>A0A165GL89_EXIGL</name>
<dbReference type="InterPro" id="IPR016163">
    <property type="entry name" value="Ald_DH_C"/>
</dbReference>
<dbReference type="InterPro" id="IPR016160">
    <property type="entry name" value="Ald_DH_CS_CYS"/>
</dbReference>
<evidence type="ECO:0000313" key="5">
    <source>
        <dbReference type="EMBL" id="KZV90687.1"/>
    </source>
</evidence>
<dbReference type="InParanoid" id="A0A165GL89"/>
<evidence type="ECO:0000313" key="6">
    <source>
        <dbReference type="Proteomes" id="UP000077266"/>
    </source>
</evidence>
<dbReference type="FunFam" id="3.40.309.10:FF:000003">
    <property type="entry name" value="Aldehyde dehydrogenase"/>
    <property type="match status" value="1"/>
</dbReference>
<dbReference type="PANTHER" id="PTHR43570">
    <property type="entry name" value="ALDEHYDE DEHYDROGENASE"/>
    <property type="match status" value="1"/>
</dbReference>
<dbReference type="AlphaFoldDB" id="A0A165GL89"/>
<reference evidence="5 6" key="1">
    <citation type="journal article" date="2016" name="Mol. Biol. Evol.">
        <title>Comparative Genomics of Early-Diverging Mushroom-Forming Fungi Provides Insights into the Origins of Lignocellulose Decay Capabilities.</title>
        <authorList>
            <person name="Nagy L.G."/>
            <person name="Riley R."/>
            <person name="Tritt A."/>
            <person name="Adam C."/>
            <person name="Daum C."/>
            <person name="Floudas D."/>
            <person name="Sun H."/>
            <person name="Yadav J.S."/>
            <person name="Pangilinan J."/>
            <person name="Larsson K.H."/>
            <person name="Matsuura K."/>
            <person name="Barry K."/>
            <person name="Labutti K."/>
            <person name="Kuo R."/>
            <person name="Ohm R.A."/>
            <person name="Bhattacharya S.S."/>
            <person name="Shirouzu T."/>
            <person name="Yoshinaga Y."/>
            <person name="Martin F.M."/>
            <person name="Grigoriev I.V."/>
            <person name="Hibbett D.S."/>
        </authorList>
    </citation>
    <scope>NUCLEOTIDE SEQUENCE [LARGE SCALE GENOMIC DNA]</scope>
    <source>
        <strain evidence="5 6">HHB12029</strain>
    </source>
</reference>
<evidence type="ECO:0000256" key="3">
    <source>
        <dbReference type="PIRNR" id="PIRNR036492"/>
    </source>
</evidence>
<protein>
    <recommendedName>
        <fullName evidence="3">Aldehyde dehydrogenase</fullName>
    </recommendedName>
</protein>
<sequence>MTAYQSTPLSSFSGIRSGLFNAYAQGKTRDITFRKQQLLQLAYMFQDNKDRLWEVLAADLGRNFNETEYLEYVAIANHAMRAYENVEKWAKPDSPAFSLNTFPMSPRTLKQPKGVVLIIGPFNYPIFCVAVPLIGAIAAGCAVYLDPSLYTVVNGGVPETTALLDLRWEHIFFTGGTRVGKIVAAAAAKHLTPLGGKNPTIVDKDCDFDASARKILWGKLVNAGQTCTAPDYIMVVPEAHDKLVAAFTKAHKQFFPDANSEAKEMTRIINAASFTRLSDMLERTSGKIVIGGKRDPSNNWLSTTIVDKCSFDDSLMKEELFGPLLPIVTVASIEEAVSHVAAGEHPIGCYIFSKNKKVIDYVYKNTISGSVVVNDTVLQAGIYGIAFGGIGSSGYGSNGGKYAFDTFTQLRGSLQFPFWLENIMSHRYPPYTVEKLEQIDKALLKSIPYPRPGSRQTTTWDKLAAAATLAAVCGILFDFLAKHK</sequence>
<organism evidence="5 6">
    <name type="scientific">Exidia glandulosa HHB12029</name>
    <dbReference type="NCBI Taxonomy" id="1314781"/>
    <lineage>
        <taxon>Eukaryota</taxon>
        <taxon>Fungi</taxon>
        <taxon>Dikarya</taxon>
        <taxon>Basidiomycota</taxon>
        <taxon>Agaricomycotina</taxon>
        <taxon>Agaricomycetes</taxon>
        <taxon>Auriculariales</taxon>
        <taxon>Exidiaceae</taxon>
        <taxon>Exidia</taxon>
    </lineage>
</organism>
<dbReference type="Proteomes" id="UP000077266">
    <property type="component" value="Unassembled WGS sequence"/>
</dbReference>
<dbReference type="SUPFAM" id="SSF53720">
    <property type="entry name" value="ALDH-like"/>
    <property type="match status" value="1"/>
</dbReference>
<dbReference type="GO" id="GO:0005737">
    <property type="term" value="C:cytoplasm"/>
    <property type="evidence" value="ECO:0007669"/>
    <property type="project" value="TreeGrafter"/>
</dbReference>
<accession>A0A165GL89</accession>
<dbReference type="PROSITE" id="PS00070">
    <property type="entry name" value="ALDEHYDE_DEHYDR_CYS"/>
    <property type="match status" value="1"/>
</dbReference>
<dbReference type="Gene3D" id="3.40.309.10">
    <property type="entry name" value="Aldehyde Dehydrogenase, Chain A, domain 2"/>
    <property type="match status" value="1"/>
</dbReference>
<dbReference type="GO" id="GO:0006081">
    <property type="term" value="P:aldehyde metabolic process"/>
    <property type="evidence" value="ECO:0007669"/>
    <property type="project" value="InterPro"/>
</dbReference>
<dbReference type="PIRSF" id="PIRSF036492">
    <property type="entry name" value="ALDH"/>
    <property type="match status" value="1"/>
</dbReference>
<evidence type="ECO:0000259" key="4">
    <source>
        <dbReference type="Pfam" id="PF00171"/>
    </source>
</evidence>
<comment type="similarity">
    <text evidence="1 3">Belongs to the aldehyde dehydrogenase family.</text>
</comment>
<dbReference type="GO" id="GO:0004029">
    <property type="term" value="F:aldehyde dehydrogenase (NAD+) activity"/>
    <property type="evidence" value="ECO:0007669"/>
    <property type="project" value="TreeGrafter"/>
</dbReference>
<dbReference type="InterPro" id="IPR016162">
    <property type="entry name" value="Ald_DH_N"/>
</dbReference>
<evidence type="ECO:0000256" key="1">
    <source>
        <dbReference type="ARBA" id="ARBA00009986"/>
    </source>
</evidence>
<feature type="domain" description="Aldehyde dehydrogenase" evidence="4">
    <location>
        <begin position="167"/>
        <end position="410"/>
    </location>
</feature>
<dbReference type="OrthoDB" id="440325at2759"/>
<feature type="domain" description="Aldehyde dehydrogenase" evidence="4">
    <location>
        <begin position="28"/>
        <end position="153"/>
    </location>
</feature>
<dbReference type="InterPro" id="IPR015590">
    <property type="entry name" value="Aldehyde_DH_dom"/>
</dbReference>
<dbReference type="InterPro" id="IPR012394">
    <property type="entry name" value="Aldehyde_DH_NAD(P)"/>
</dbReference>
<keyword evidence="2 3" id="KW-0560">Oxidoreductase</keyword>
<dbReference type="Pfam" id="PF00171">
    <property type="entry name" value="Aldedh"/>
    <property type="match status" value="2"/>
</dbReference>
<dbReference type="InterPro" id="IPR016161">
    <property type="entry name" value="Ald_DH/histidinol_DH"/>
</dbReference>
<evidence type="ECO:0000256" key="2">
    <source>
        <dbReference type="ARBA" id="ARBA00023002"/>
    </source>
</evidence>
<dbReference type="STRING" id="1314781.A0A165GL89"/>
<keyword evidence="6" id="KW-1185">Reference proteome</keyword>
<dbReference type="Gene3D" id="3.40.605.10">
    <property type="entry name" value="Aldehyde Dehydrogenase, Chain A, domain 1"/>
    <property type="match status" value="2"/>
</dbReference>
<gene>
    <name evidence="5" type="ORF">EXIGLDRAFT_837627</name>
</gene>
<dbReference type="EMBL" id="KV426043">
    <property type="protein sequence ID" value="KZV90687.1"/>
    <property type="molecule type" value="Genomic_DNA"/>
</dbReference>